<evidence type="ECO:0000313" key="1">
    <source>
        <dbReference type="EMBL" id="CAK8988999.1"/>
    </source>
</evidence>
<proteinExistence type="predicted"/>
<evidence type="ECO:0000313" key="2">
    <source>
        <dbReference type="Proteomes" id="UP001642484"/>
    </source>
</evidence>
<keyword evidence="2" id="KW-1185">Reference proteome</keyword>
<organism evidence="1 2">
    <name type="scientific">Durusdinium trenchii</name>
    <dbReference type="NCBI Taxonomy" id="1381693"/>
    <lineage>
        <taxon>Eukaryota</taxon>
        <taxon>Sar</taxon>
        <taxon>Alveolata</taxon>
        <taxon>Dinophyceae</taxon>
        <taxon>Suessiales</taxon>
        <taxon>Symbiodiniaceae</taxon>
        <taxon>Durusdinium</taxon>
    </lineage>
</organism>
<dbReference type="EMBL" id="CAXAMN010000492">
    <property type="protein sequence ID" value="CAK8988999.1"/>
    <property type="molecule type" value="Genomic_DNA"/>
</dbReference>
<gene>
    <name evidence="1" type="ORF">CCMP2556_LOCUS1488</name>
</gene>
<name>A0ABP0HIK7_9DINO</name>
<sequence>MRNWVAPWCRDGRPEGAAMRVLRHTDKFHERLETLYQHFLSPTSLVNDWTQATPCPETERNYMVSFYNSQPALSLHFGLQPCCFFTQLFDPDPTGSCQARRVPKSPLLMLKAWTAPNLKQTVFRPSGSSFHDGAALTSRKSAQELVLR</sequence>
<dbReference type="Proteomes" id="UP001642484">
    <property type="component" value="Unassembled WGS sequence"/>
</dbReference>
<protein>
    <submittedName>
        <fullName evidence="1">Uncharacterized protein</fullName>
    </submittedName>
</protein>
<reference evidence="1 2" key="1">
    <citation type="submission" date="2024-02" db="EMBL/GenBank/DDBJ databases">
        <authorList>
            <person name="Chen Y."/>
            <person name="Shah S."/>
            <person name="Dougan E. K."/>
            <person name="Thang M."/>
            <person name="Chan C."/>
        </authorList>
    </citation>
    <scope>NUCLEOTIDE SEQUENCE [LARGE SCALE GENOMIC DNA]</scope>
</reference>
<accession>A0ABP0HIK7</accession>
<comment type="caution">
    <text evidence="1">The sequence shown here is derived from an EMBL/GenBank/DDBJ whole genome shotgun (WGS) entry which is preliminary data.</text>
</comment>